<reference evidence="3" key="1">
    <citation type="submission" date="2020-05" db="UniProtKB">
        <authorList>
            <consortium name="EnsemblMetazoa"/>
        </authorList>
    </citation>
    <scope>IDENTIFICATION</scope>
    <source>
        <strain evidence="3">BB02</strain>
    </source>
</reference>
<dbReference type="STRING" id="6526.A0A2C9L7J5"/>
<proteinExistence type="predicted"/>
<evidence type="ECO:0000256" key="2">
    <source>
        <dbReference type="SAM" id="MobiDB-lite"/>
    </source>
</evidence>
<evidence type="ECO:0000256" key="1">
    <source>
        <dbReference type="SAM" id="Coils"/>
    </source>
</evidence>
<keyword evidence="1" id="KW-0175">Coiled coil</keyword>
<protein>
    <submittedName>
        <fullName evidence="3">Uncharacterized protein</fullName>
    </submittedName>
</protein>
<accession>A0A2C9L7J5</accession>
<evidence type="ECO:0000313" key="3">
    <source>
        <dbReference type="EnsemblMetazoa" id="BGLB027796-PA"/>
    </source>
</evidence>
<evidence type="ECO:0000313" key="4">
    <source>
        <dbReference type="Proteomes" id="UP000076420"/>
    </source>
</evidence>
<sequence length="370" mass="42580">MSAHQIIADLELVTFDQNKKVMPQVTELAENILYVLDEILSLMNSVLLVEREPPVSALNMSREQTIKSVPPPMETQFNSPTLEMMKEGVEAIRESSSVENEKLRQLQEQYQQLKEDMEQERKIHQDQIQKNTVVMMELQETINDLQRELSSLGKAPLRTKSDLSSGRGTAVIHKSPSPESSVLFTRLDSERNAKIMRKAVIEDKLNPERYKEAIAKMDKYVSLPAQRLAHLVKKYVHHCRMKKIEENVKNGGELDDEVYEVLNKMENLQNQHNPLNTHIQEQDCCWTLWKGTSLLEHPLLKEFLKVFNGLMEFKDGVGKLLLDKGLNVTDYIGTPVDTQHALLHLPDYLLNEGLVRTPLDGRWVYDTWAL</sequence>
<name>A0A2C9L7J5_BIOGL</name>
<dbReference type="VEuPathDB" id="VectorBase:BGLB027796"/>
<feature type="region of interest" description="Disordered" evidence="2">
    <location>
        <begin position="157"/>
        <end position="176"/>
    </location>
</feature>
<organism evidence="3 4">
    <name type="scientific">Biomphalaria glabrata</name>
    <name type="common">Bloodfluke planorb</name>
    <name type="synonym">Freshwater snail</name>
    <dbReference type="NCBI Taxonomy" id="6526"/>
    <lineage>
        <taxon>Eukaryota</taxon>
        <taxon>Metazoa</taxon>
        <taxon>Spiralia</taxon>
        <taxon>Lophotrochozoa</taxon>
        <taxon>Mollusca</taxon>
        <taxon>Gastropoda</taxon>
        <taxon>Heterobranchia</taxon>
        <taxon>Euthyneura</taxon>
        <taxon>Panpulmonata</taxon>
        <taxon>Hygrophila</taxon>
        <taxon>Lymnaeoidea</taxon>
        <taxon>Planorbidae</taxon>
        <taxon>Biomphalaria</taxon>
    </lineage>
</organism>
<dbReference type="Proteomes" id="UP000076420">
    <property type="component" value="Unassembled WGS sequence"/>
</dbReference>
<dbReference type="VEuPathDB" id="VectorBase:BGLAX_044038"/>
<dbReference type="AlphaFoldDB" id="A0A2C9L7J5"/>
<dbReference type="KEGG" id="bgt:106065155"/>
<dbReference type="PANTHER" id="PTHR37915">
    <property type="match status" value="1"/>
</dbReference>
<dbReference type="PANTHER" id="PTHR37915:SF3">
    <property type="match status" value="1"/>
</dbReference>
<gene>
    <name evidence="3" type="primary">106065155</name>
</gene>
<dbReference type="EnsemblMetazoa" id="BGLB027796-RA">
    <property type="protein sequence ID" value="BGLB027796-PA"/>
    <property type="gene ID" value="BGLB027796"/>
</dbReference>
<feature type="coiled-coil region" evidence="1">
    <location>
        <begin position="89"/>
        <end position="155"/>
    </location>
</feature>